<feature type="region of interest" description="Disordered" evidence="1">
    <location>
        <begin position="363"/>
        <end position="386"/>
    </location>
</feature>
<evidence type="ECO:0000313" key="3">
    <source>
        <dbReference type="Proteomes" id="UP001165065"/>
    </source>
</evidence>
<feature type="region of interest" description="Disordered" evidence="1">
    <location>
        <begin position="251"/>
        <end position="272"/>
    </location>
</feature>
<proteinExistence type="predicted"/>
<sequence>MAESNDYNRIDISDKTTTTTKRNLIQEAWQGSKEELISELYHRKSSRTWSRLSSKLSTLVALNPVSCTTDSNLLDGRWCRAASCKNNVDEVINRERTSARTNDGLEAGSTRSRNIKTDWWGRSGWLQVNLEELTEDPYIVKGSHRLGGLVGLEDTLHVREMTRSSIVLSPTSRKLWIMGILPIPIWKGANDRLLDFLYLDVDLCVFREGDGMEVLTKNQGWKARNGVEKGEVFGFRRGLKGLARRVGRLARGGGEGEEREGGEGGEGGEWIGGRGGIKRTVVTGSSEIRVVNIGEVAAAGGGEGGGDEVFERMYDLEREILDDPLGHLGQDERQRIMGGMSLKEMKAVERERVRRERIWREGVEGETNEKDDGKRWTGVQGNKKGD</sequence>
<dbReference type="OrthoDB" id="43847at2759"/>
<evidence type="ECO:0000313" key="2">
    <source>
        <dbReference type="EMBL" id="GMI44683.1"/>
    </source>
</evidence>
<evidence type="ECO:0000256" key="1">
    <source>
        <dbReference type="SAM" id="MobiDB-lite"/>
    </source>
</evidence>
<organism evidence="2 3">
    <name type="scientific">Triparma columacea</name>
    <dbReference type="NCBI Taxonomy" id="722753"/>
    <lineage>
        <taxon>Eukaryota</taxon>
        <taxon>Sar</taxon>
        <taxon>Stramenopiles</taxon>
        <taxon>Ochrophyta</taxon>
        <taxon>Bolidophyceae</taxon>
        <taxon>Parmales</taxon>
        <taxon>Triparmaceae</taxon>
        <taxon>Triparma</taxon>
    </lineage>
</organism>
<reference evidence="3" key="1">
    <citation type="journal article" date="2023" name="Commun. Biol.">
        <title>Genome analysis of Parmales, the sister group of diatoms, reveals the evolutionary specialization of diatoms from phago-mixotrophs to photoautotrophs.</title>
        <authorList>
            <person name="Ban H."/>
            <person name="Sato S."/>
            <person name="Yoshikawa S."/>
            <person name="Yamada K."/>
            <person name="Nakamura Y."/>
            <person name="Ichinomiya M."/>
            <person name="Sato N."/>
            <person name="Blanc-Mathieu R."/>
            <person name="Endo H."/>
            <person name="Kuwata A."/>
            <person name="Ogata H."/>
        </authorList>
    </citation>
    <scope>NUCLEOTIDE SEQUENCE [LARGE SCALE GENOMIC DNA]</scope>
</reference>
<protein>
    <submittedName>
        <fullName evidence="2">Uncharacterized protein</fullName>
    </submittedName>
</protein>
<name>A0A9W7LCD4_9STRA</name>
<accession>A0A9W7LCD4</accession>
<keyword evidence="3" id="KW-1185">Reference proteome</keyword>
<feature type="compositionally biased region" description="Basic and acidic residues" evidence="1">
    <location>
        <begin position="363"/>
        <end position="375"/>
    </location>
</feature>
<dbReference type="EMBL" id="BRYA01001490">
    <property type="protein sequence ID" value="GMI44683.1"/>
    <property type="molecule type" value="Genomic_DNA"/>
</dbReference>
<gene>
    <name evidence="2" type="ORF">TrCOL_g7723</name>
</gene>
<dbReference type="Proteomes" id="UP001165065">
    <property type="component" value="Unassembled WGS sequence"/>
</dbReference>
<comment type="caution">
    <text evidence="2">The sequence shown here is derived from an EMBL/GenBank/DDBJ whole genome shotgun (WGS) entry which is preliminary data.</text>
</comment>
<dbReference type="AlphaFoldDB" id="A0A9W7LCD4"/>